<dbReference type="OrthoDB" id="8255899at2"/>
<comment type="caution">
    <text evidence="2">The sequence shown here is derived from an EMBL/GenBank/DDBJ whole genome shotgun (WGS) entry which is preliminary data.</text>
</comment>
<name>A0A0R3DEC5_9BRAD</name>
<proteinExistence type="predicted"/>
<dbReference type="RefSeq" id="WP_057753352.1">
    <property type="nucleotide sequence ID" value="NZ_LJYG01000104.1"/>
</dbReference>
<protein>
    <submittedName>
        <fullName evidence="2">Uncharacterized protein</fullName>
    </submittedName>
</protein>
<keyword evidence="1" id="KW-0732">Signal</keyword>
<feature type="chain" id="PRO_5006435420" evidence="1">
    <location>
        <begin position="26"/>
        <end position="91"/>
    </location>
</feature>
<dbReference type="EMBL" id="LJYG01000104">
    <property type="protein sequence ID" value="KRQ05461.1"/>
    <property type="molecule type" value="Genomic_DNA"/>
</dbReference>
<evidence type="ECO:0000313" key="3">
    <source>
        <dbReference type="Proteomes" id="UP000051936"/>
    </source>
</evidence>
<reference evidence="2 3" key="1">
    <citation type="submission" date="2015-09" db="EMBL/GenBank/DDBJ databases">
        <title>Draft Genome Sequence of Bradyrhizobium manausense Strain BR 3351T, a Novel Symbiotic Nitrogen-Fixing Alphaproteobacterium Isolated from Brazilian Amazon Rain Forest.</title>
        <authorList>
            <person name="De Araujo J.L."/>
            <person name="Zilli J.E."/>
        </authorList>
    </citation>
    <scope>NUCLEOTIDE SEQUENCE [LARGE SCALE GENOMIC DNA]</scope>
    <source>
        <strain evidence="2 3">BR3351</strain>
    </source>
</reference>
<keyword evidence="3" id="KW-1185">Reference proteome</keyword>
<evidence type="ECO:0000256" key="1">
    <source>
        <dbReference type="SAM" id="SignalP"/>
    </source>
</evidence>
<evidence type="ECO:0000313" key="2">
    <source>
        <dbReference type="EMBL" id="KRQ05461.1"/>
    </source>
</evidence>
<organism evidence="2 3">
    <name type="scientific">Bradyrhizobium manausense</name>
    <dbReference type="NCBI Taxonomy" id="989370"/>
    <lineage>
        <taxon>Bacteria</taxon>
        <taxon>Pseudomonadati</taxon>
        <taxon>Pseudomonadota</taxon>
        <taxon>Alphaproteobacteria</taxon>
        <taxon>Hyphomicrobiales</taxon>
        <taxon>Nitrobacteraceae</taxon>
        <taxon>Bradyrhizobium</taxon>
    </lineage>
</organism>
<dbReference type="Proteomes" id="UP000051936">
    <property type="component" value="Unassembled WGS sequence"/>
</dbReference>
<accession>A0A0R3DEC5</accession>
<feature type="signal peptide" evidence="1">
    <location>
        <begin position="1"/>
        <end position="25"/>
    </location>
</feature>
<sequence length="91" mass="10214">MKLKLAVLGLAALGSAALASGQALAAMPNGIPQADQVAGGPAAQVDQVRMVCNAWGRCWWRPNYYSAYGYYGPRPFYGRPWGWRHRHWHRW</sequence>
<dbReference type="AlphaFoldDB" id="A0A0R3DEC5"/>
<gene>
    <name evidence="2" type="ORF">AOQ71_27855</name>
</gene>